<feature type="transmembrane region" description="Helical" evidence="1">
    <location>
        <begin position="90"/>
        <end position="123"/>
    </location>
</feature>
<dbReference type="Proteomes" id="UP000196386">
    <property type="component" value="Unassembled WGS sequence"/>
</dbReference>
<comment type="caution">
    <text evidence="2">The sequence shown here is derived from an EMBL/GenBank/DDBJ whole genome shotgun (WGS) entry which is preliminary data.</text>
</comment>
<dbReference type="EMBL" id="NFKP01000001">
    <property type="protein sequence ID" value="OUP71606.1"/>
    <property type="molecule type" value="Genomic_DNA"/>
</dbReference>
<dbReference type="RefSeq" id="WP_087299220.1">
    <property type="nucleotide sequence ID" value="NZ_NFKP01000001.1"/>
</dbReference>
<evidence type="ECO:0000256" key="1">
    <source>
        <dbReference type="SAM" id="Phobius"/>
    </source>
</evidence>
<evidence type="ECO:0000313" key="2">
    <source>
        <dbReference type="EMBL" id="OUP71606.1"/>
    </source>
</evidence>
<feature type="transmembrane region" description="Helical" evidence="1">
    <location>
        <begin position="135"/>
        <end position="160"/>
    </location>
</feature>
<keyword evidence="1" id="KW-1133">Transmembrane helix</keyword>
<keyword evidence="1" id="KW-0812">Transmembrane</keyword>
<dbReference type="AlphaFoldDB" id="A0A1Y4MSC6"/>
<reference evidence="3" key="1">
    <citation type="submission" date="2017-04" db="EMBL/GenBank/DDBJ databases">
        <title>Function of individual gut microbiota members based on whole genome sequencing of pure cultures obtained from chicken caecum.</title>
        <authorList>
            <person name="Medvecky M."/>
            <person name="Cejkova D."/>
            <person name="Polansky O."/>
            <person name="Karasova D."/>
            <person name="Kubasova T."/>
            <person name="Cizek A."/>
            <person name="Rychlik I."/>
        </authorList>
    </citation>
    <scope>NUCLEOTIDE SEQUENCE [LARGE SCALE GENOMIC DNA]</scope>
    <source>
        <strain evidence="3">An175</strain>
    </source>
</reference>
<sequence length="161" mass="17500">MAISKWDVSVNGKNHTIEIKRGFGALKVVVDGQIEKVRSQNFWIMLLDREIRIEDKVLNLVMIGSKADLAVDGVYLGSGEKYVPVGKTPAWAWVMTALMLILGYFFSGIIGLLIGLLGSTLCISRSLRADGKNTLPICIGITIGCIAVQAAIMFLVVALVY</sequence>
<keyword evidence="1" id="KW-0472">Membrane</keyword>
<evidence type="ECO:0000313" key="3">
    <source>
        <dbReference type="Proteomes" id="UP000196386"/>
    </source>
</evidence>
<proteinExistence type="predicted"/>
<gene>
    <name evidence="2" type="ORF">B5F11_01710</name>
</gene>
<protein>
    <submittedName>
        <fullName evidence="2">Uncharacterized protein</fullName>
    </submittedName>
</protein>
<name>A0A1Y4MSC6_9FIRM</name>
<accession>A0A1Y4MSC6</accession>
<organism evidence="2 3">
    <name type="scientific">Anaerotruncus colihominis</name>
    <dbReference type="NCBI Taxonomy" id="169435"/>
    <lineage>
        <taxon>Bacteria</taxon>
        <taxon>Bacillati</taxon>
        <taxon>Bacillota</taxon>
        <taxon>Clostridia</taxon>
        <taxon>Eubacteriales</taxon>
        <taxon>Oscillospiraceae</taxon>
        <taxon>Anaerotruncus</taxon>
    </lineage>
</organism>